<evidence type="ECO:0000313" key="3">
    <source>
        <dbReference type="Proteomes" id="UP000808914"/>
    </source>
</evidence>
<feature type="domain" description="N-acetyltransferase" evidence="1">
    <location>
        <begin position="40"/>
        <end position="108"/>
    </location>
</feature>
<dbReference type="EMBL" id="JAFBER010000015">
    <property type="protein sequence ID" value="MBM7646036.1"/>
    <property type="molecule type" value="Genomic_DNA"/>
</dbReference>
<accession>A0ABS2Q154</accession>
<proteinExistence type="predicted"/>
<evidence type="ECO:0000313" key="2">
    <source>
        <dbReference type="EMBL" id="MBM7646036.1"/>
    </source>
</evidence>
<dbReference type="Pfam" id="PF00583">
    <property type="entry name" value="Acetyltransf_1"/>
    <property type="match status" value="1"/>
</dbReference>
<keyword evidence="3" id="KW-1185">Reference proteome</keyword>
<sequence length="119" mass="13982">MKFISHEDNVGNEHVLKGIKSLHGKIFQTDISDLSKIMNDKKRLFVCAATDNEKVSGYKVGYERKEKQYYSWIGGIHHDYRRKGIGSHLMRIQHEWCQCHGYETIQTNVLNKIRYRGII</sequence>
<gene>
    <name evidence="2" type="ORF">JOD45_002261</name>
</gene>
<dbReference type="CDD" id="cd04301">
    <property type="entry name" value="NAT_SF"/>
    <property type="match status" value="1"/>
</dbReference>
<reference evidence="2 3" key="1">
    <citation type="submission" date="2021-01" db="EMBL/GenBank/DDBJ databases">
        <title>Genomic Encyclopedia of Type Strains, Phase IV (KMG-IV): sequencing the most valuable type-strain genomes for metagenomic binning, comparative biology and taxonomic classification.</title>
        <authorList>
            <person name="Goeker M."/>
        </authorList>
    </citation>
    <scope>NUCLEOTIDE SEQUENCE [LARGE SCALE GENOMIC DNA]</scope>
    <source>
        <strain evidence="2 3">DSM 28236</strain>
    </source>
</reference>
<organism evidence="2 3">
    <name type="scientific">Scopulibacillus daqui</name>
    <dbReference type="NCBI Taxonomy" id="1469162"/>
    <lineage>
        <taxon>Bacteria</taxon>
        <taxon>Bacillati</taxon>
        <taxon>Bacillota</taxon>
        <taxon>Bacilli</taxon>
        <taxon>Bacillales</taxon>
        <taxon>Sporolactobacillaceae</taxon>
        <taxon>Scopulibacillus</taxon>
    </lineage>
</organism>
<dbReference type="SUPFAM" id="SSF55729">
    <property type="entry name" value="Acyl-CoA N-acyltransferases (Nat)"/>
    <property type="match status" value="1"/>
</dbReference>
<dbReference type="RefSeq" id="WP_205003938.1">
    <property type="nucleotide sequence ID" value="NZ_JAFBER010000015.1"/>
</dbReference>
<dbReference type="InterPro" id="IPR000182">
    <property type="entry name" value="GNAT_dom"/>
</dbReference>
<protein>
    <submittedName>
        <fullName evidence="2">GNAT superfamily acetyltransferase</fullName>
    </submittedName>
</protein>
<name>A0ABS2Q154_9BACL</name>
<dbReference type="Gene3D" id="3.40.630.30">
    <property type="match status" value="1"/>
</dbReference>
<evidence type="ECO:0000259" key="1">
    <source>
        <dbReference type="Pfam" id="PF00583"/>
    </source>
</evidence>
<dbReference type="InterPro" id="IPR016181">
    <property type="entry name" value="Acyl_CoA_acyltransferase"/>
</dbReference>
<comment type="caution">
    <text evidence="2">The sequence shown here is derived from an EMBL/GenBank/DDBJ whole genome shotgun (WGS) entry which is preliminary data.</text>
</comment>
<dbReference type="Proteomes" id="UP000808914">
    <property type="component" value="Unassembled WGS sequence"/>
</dbReference>